<feature type="domain" description="KIB1-4 beta-propeller" evidence="1">
    <location>
        <begin position="69"/>
        <end position="342"/>
    </location>
</feature>
<dbReference type="Pfam" id="PF03478">
    <property type="entry name" value="Beta-prop_KIB1-4"/>
    <property type="match status" value="1"/>
</dbReference>
<dbReference type="InterPro" id="IPR005174">
    <property type="entry name" value="KIB1-4_b-propeller"/>
</dbReference>
<dbReference type="PANTHER" id="PTHR44259">
    <property type="entry name" value="OS07G0183000 PROTEIN-RELATED"/>
    <property type="match status" value="1"/>
</dbReference>
<dbReference type="EMBL" id="QGNW01002582">
    <property type="protein sequence ID" value="RVW17048.1"/>
    <property type="molecule type" value="Genomic_DNA"/>
</dbReference>
<dbReference type="InterPro" id="IPR001810">
    <property type="entry name" value="F-box_dom"/>
</dbReference>
<proteinExistence type="predicted"/>
<dbReference type="CDD" id="cd09917">
    <property type="entry name" value="F-box_SF"/>
    <property type="match status" value="1"/>
</dbReference>
<name>A0A438C1H4_VITVI</name>
<reference evidence="3 4" key="1">
    <citation type="journal article" date="2018" name="PLoS Genet.">
        <title>Population sequencing reveals clonal diversity and ancestral inbreeding in the grapevine cultivar Chardonnay.</title>
        <authorList>
            <person name="Roach M.J."/>
            <person name="Johnson D.L."/>
            <person name="Bohlmann J."/>
            <person name="van Vuuren H.J."/>
            <person name="Jones S.J."/>
            <person name="Pretorius I.S."/>
            <person name="Schmidt S.A."/>
            <person name="Borneman A.R."/>
        </authorList>
    </citation>
    <scope>NUCLEOTIDE SEQUENCE [LARGE SCALE GENOMIC DNA]</scope>
    <source>
        <strain evidence="4">cv. Chardonnay</strain>
        <tissue evidence="3">Leaf</tissue>
    </source>
</reference>
<dbReference type="InterPro" id="IPR050942">
    <property type="entry name" value="F-box_BR-signaling"/>
</dbReference>
<dbReference type="AlphaFoldDB" id="A0A438C1H4"/>
<gene>
    <name evidence="3" type="primary">VvCHDh000614_9</name>
    <name evidence="3" type="ORF">CK203_070706</name>
</gene>
<evidence type="ECO:0000313" key="3">
    <source>
        <dbReference type="EMBL" id="RVW17048.1"/>
    </source>
</evidence>
<organism evidence="3 4">
    <name type="scientific">Vitis vinifera</name>
    <name type="common">Grape</name>
    <dbReference type="NCBI Taxonomy" id="29760"/>
    <lineage>
        <taxon>Eukaryota</taxon>
        <taxon>Viridiplantae</taxon>
        <taxon>Streptophyta</taxon>
        <taxon>Embryophyta</taxon>
        <taxon>Tracheophyta</taxon>
        <taxon>Spermatophyta</taxon>
        <taxon>Magnoliopsida</taxon>
        <taxon>eudicotyledons</taxon>
        <taxon>Gunneridae</taxon>
        <taxon>Pentapetalae</taxon>
        <taxon>rosids</taxon>
        <taxon>Vitales</taxon>
        <taxon>Vitaceae</taxon>
        <taxon>Viteae</taxon>
        <taxon>Vitis</taxon>
    </lineage>
</organism>
<evidence type="ECO:0000259" key="2">
    <source>
        <dbReference type="Pfam" id="PF12937"/>
    </source>
</evidence>
<dbReference type="SUPFAM" id="SSF81383">
    <property type="entry name" value="F-box domain"/>
    <property type="match status" value="1"/>
</dbReference>
<feature type="domain" description="F-box" evidence="2">
    <location>
        <begin position="5"/>
        <end position="42"/>
    </location>
</feature>
<dbReference type="Proteomes" id="UP000288805">
    <property type="component" value="Unassembled WGS sequence"/>
</dbReference>
<dbReference type="Pfam" id="PF12937">
    <property type="entry name" value="F-box-like"/>
    <property type="match status" value="1"/>
</dbReference>
<accession>A0A438C1H4</accession>
<dbReference type="OrthoDB" id="642536at2759"/>
<dbReference type="Gene3D" id="1.20.1280.50">
    <property type="match status" value="1"/>
</dbReference>
<dbReference type="InterPro" id="IPR036047">
    <property type="entry name" value="F-box-like_dom_sf"/>
</dbReference>
<comment type="caution">
    <text evidence="3">The sequence shown here is derived from an EMBL/GenBank/DDBJ whole genome shotgun (WGS) entry which is preliminary data.</text>
</comment>
<sequence>MMGDWSALPQELLGLIFIRLRHAADIIRFRAVCTSWKLVAMEAKQLHLKPLSPMLLLPPNAQNEVHNLLDFSTHKACKIELPETEGAWCSTSWKGWLLTINFSFPYAMNLLNPISRLQIQLPPATMFEDAHSETEDTSIPTECFISKMVASSSPSDPNCIIMVIHSMWNKLAFCKPGDREWKTLKSGIYHFQDIIFYKGNFYATAKLEVGIVQCDLCPEPKVIPFAPPVWARSLENKYLVESCGELLQVSRFLHYDDDRDEMSPYNTIIFEVFKLDFNTRTWIKVENLGDNSLFLGHSGTFSISTQDSLEFKKNCVYFLDDYLTAYYLSEFPQGCTDMGVFNLETQMVEPAFPTTQVWRTPLLWIIPDLFMGEFLISH</sequence>
<evidence type="ECO:0000259" key="1">
    <source>
        <dbReference type="Pfam" id="PF03478"/>
    </source>
</evidence>
<evidence type="ECO:0000313" key="4">
    <source>
        <dbReference type="Proteomes" id="UP000288805"/>
    </source>
</evidence>
<protein>
    <submittedName>
        <fullName evidence="3">Putative F-box protein</fullName>
    </submittedName>
</protein>